<name>G3NAC6_GASAC</name>
<accession>G3NAC6</accession>
<dbReference type="Bgee" id="ENSGACG00000001747">
    <property type="expression patterns" value="Expressed in diencephalon and 10 other cell types or tissues"/>
</dbReference>
<dbReference type="eggNOG" id="ENOG502SQR8">
    <property type="taxonomic scope" value="Eukaryota"/>
</dbReference>
<feature type="compositionally biased region" description="Gly residues" evidence="1">
    <location>
        <begin position="151"/>
        <end position="167"/>
    </location>
</feature>
<protein>
    <recommendedName>
        <fullName evidence="2">Metal transporter CNNM1/2/4 immunoglobulin-like domain-containing protein</fullName>
    </recommendedName>
</protein>
<dbReference type="Pfam" id="PF25511">
    <property type="entry name" value="Ig_CNNM4_N"/>
    <property type="match status" value="1"/>
</dbReference>
<dbReference type="InParanoid" id="G3NAC6"/>
<dbReference type="STRING" id="69293.ENSGACP00000002271"/>
<evidence type="ECO:0000313" key="3">
    <source>
        <dbReference type="Ensembl" id="ENSGACP00000002271.1"/>
    </source>
</evidence>
<feature type="compositionally biased region" description="Basic residues" evidence="1">
    <location>
        <begin position="233"/>
        <end position="255"/>
    </location>
</feature>
<feature type="compositionally biased region" description="Low complexity" evidence="1">
    <location>
        <begin position="180"/>
        <end position="191"/>
    </location>
</feature>
<dbReference type="InterPro" id="IPR057492">
    <property type="entry name" value="Ig_CNNM1/2/4_N"/>
</dbReference>
<evidence type="ECO:0000259" key="2">
    <source>
        <dbReference type="Pfam" id="PF25511"/>
    </source>
</evidence>
<dbReference type="Ensembl" id="ENSGACT00000002277.1">
    <property type="protein sequence ID" value="ENSGACP00000002271.1"/>
    <property type="gene ID" value="ENSGACG00000001747.1"/>
</dbReference>
<evidence type="ECO:0000256" key="1">
    <source>
        <dbReference type="SAM" id="MobiDB-lite"/>
    </source>
</evidence>
<proteinExistence type="predicted"/>
<organism evidence="3">
    <name type="scientific">Gasterosteus aculeatus</name>
    <name type="common">Three-spined stickleback</name>
    <dbReference type="NCBI Taxonomy" id="69293"/>
    <lineage>
        <taxon>Eukaryota</taxon>
        <taxon>Metazoa</taxon>
        <taxon>Chordata</taxon>
        <taxon>Craniata</taxon>
        <taxon>Vertebrata</taxon>
        <taxon>Euteleostomi</taxon>
        <taxon>Actinopterygii</taxon>
        <taxon>Neopterygii</taxon>
        <taxon>Teleostei</taxon>
        <taxon>Neoteleostei</taxon>
        <taxon>Acanthomorphata</taxon>
        <taxon>Eupercaria</taxon>
        <taxon>Perciformes</taxon>
        <taxon>Cottioidei</taxon>
        <taxon>Gasterosteales</taxon>
        <taxon>Gasterosteidae</taxon>
        <taxon>Gasterosteus</taxon>
    </lineage>
</organism>
<reference evidence="3" key="1">
    <citation type="submission" date="2006-01" db="EMBL/GenBank/DDBJ databases">
        <authorList>
            <person name="Lindblad-Toh K."/>
            <person name="Mauceli E."/>
            <person name="Grabherr M."/>
            <person name="Chang J.L."/>
            <person name="Lander E.S."/>
        </authorList>
    </citation>
    <scope>NUCLEOTIDE SEQUENCE [LARGE SCALE GENOMIC DNA]</scope>
</reference>
<feature type="region of interest" description="Disordered" evidence="1">
    <location>
        <begin position="114"/>
        <end position="191"/>
    </location>
</feature>
<sequence>MIVSLCGIGFGACGREAPPVLGLRLENPAGPVHMSDRVLSAPEGATFKLRLFGTELNGSWPWVAFAAGASAGAVGDAPDPCALEPNRRGSWFQVTGPFAADEAYSGLATVEVRRQGASSSSSRLRLLPPPPVRAERRGVGVRRPGQAAGQRGLGSAGGPHPGLGARGAGRDAASGGGAAEDGAAEPAVAGPRGALRAAQLRLRGGEAGRQAPGAHPEEGELPDVLPALPLRPGTRRPRRRPLPRAGHRRLRRLRQRLPGLPAGRAGPPRAMLRLR</sequence>
<feature type="compositionally biased region" description="Low complexity" evidence="1">
    <location>
        <begin position="256"/>
        <end position="275"/>
    </location>
</feature>
<reference evidence="3" key="2">
    <citation type="submission" date="2024-04" db="UniProtKB">
        <authorList>
            <consortium name="Ensembl"/>
        </authorList>
    </citation>
    <scope>IDENTIFICATION</scope>
</reference>
<feature type="domain" description="Metal transporter CNNM1/2/4 immunoglobulin-like" evidence="2">
    <location>
        <begin position="20"/>
        <end position="114"/>
    </location>
</feature>
<dbReference type="AlphaFoldDB" id="G3NAC6"/>
<feature type="region of interest" description="Disordered" evidence="1">
    <location>
        <begin position="204"/>
        <end position="275"/>
    </location>
</feature>